<sequence>MASLRHSPSSSPTASLRRLPLPTSLTPQRCHLIVYCSCPDVEGTQLCSLLNELYHKPVVPAGILLPPDTGDDRDRSDMMRWLDKQLARSVVYVALGTEAPITSGTVRELDSSRRYATPASGCRRGTRRGVVEMR</sequence>
<dbReference type="PaxDb" id="39947-A0A0P0XEL2"/>
<keyword evidence="3" id="KW-1185">Reference proteome</keyword>
<dbReference type="InterPro" id="IPR050481">
    <property type="entry name" value="UDP-glycosyltransf_plant"/>
</dbReference>
<evidence type="ECO:0000313" key="2">
    <source>
        <dbReference type="EMBL" id="BAT04996.1"/>
    </source>
</evidence>
<dbReference type="PANTHER" id="PTHR48049">
    <property type="entry name" value="GLYCOSYLTRANSFERASE"/>
    <property type="match status" value="1"/>
</dbReference>
<name>A0A0P0XEL2_ORYSJ</name>
<gene>
    <name evidence="2" type="ordered locus">Os08g0340525</name>
    <name evidence="2" type="ORF">OSNPB_080340525</name>
</gene>
<accession>A0A0P0XEL2</accession>
<feature type="region of interest" description="Disordered" evidence="1">
    <location>
        <begin position="1"/>
        <end position="20"/>
    </location>
</feature>
<dbReference type="PANTHER" id="PTHR48049:SF80">
    <property type="entry name" value="GLYCOSYLTRANSFERASE"/>
    <property type="match status" value="1"/>
</dbReference>
<dbReference type="SUPFAM" id="SSF53756">
    <property type="entry name" value="UDP-Glycosyltransferase/glycogen phosphorylase"/>
    <property type="match status" value="1"/>
</dbReference>
<dbReference type="Proteomes" id="UP000059680">
    <property type="component" value="Chromosome 8"/>
</dbReference>
<dbReference type="GO" id="GO:0035251">
    <property type="term" value="F:UDP-glucosyltransferase activity"/>
    <property type="evidence" value="ECO:0007669"/>
    <property type="project" value="InterPro"/>
</dbReference>
<proteinExistence type="predicted"/>
<dbReference type="Gene3D" id="3.40.50.2000">
    <property type="entry name" value="Glycogen Phosphorylase B"/>
    <property type="match status" value="1"/>
</dbReference>
<reference evidence="3" key="1">
    <citation type="journal article" date="2005" name="Nature">
        <title>The map-based sequence of the rice genome.</title>
        <authorList>
            <consortium name="International rice genome sequencing project (IRGSP)"/>
            <person name="Matsumoto T."/>
            <person name="Wu J."/>
            <person name="Kanamori H."/>
            <person name="Katayose Y."/>
            <person name="Fujisawa M."/>
            <person name="Namiki N."/>
            <person name="Mizuno H."/>
            <person name="Yamamoto K."/>
            <person name="Antonio B.A."/>
            <person name="Baba T."/>
            <person name="Sakata K."/>
            <person name="Nagamura Y."/>
            <person name="Aoki H."/>
            <person name="Arikawa K."/>
            <person name="Arita K."/>
            <person name="Bito T."/>
            <person name="Chiden Y."/>
            <person name="Fujitsuka N."/>
            <person name="Fukunaka R."/>
            <person name="Hamada M."/>
            <person name="Harada C."/>
            <person name="Hayashi A."/>
            <person name="Hijishita S."/>
            <person name="Honda M."/>
            <person name="Hosokawa S."/>
            <person name="Ichikawa Y."/>
            <person name="Idonuma A."/>
            <person name="Iijima M."/>
            <person name="Ikeda M."/>
            <person name="Ikeno M."/>
            <person name="Ito K."/>
            <person name="Ito S."/>
            <person name="Ito T."/>
            <person name="Ito Y."/>
            <person name="Ito Y."/>
            <person name="Iwabuchi A."/>
            <person name="Kamiya K."/>
            <person name="Karasawa W."/>
            <person name="Kurita K."/>
            <person name="Katagiri S."/>
            <person name="Kikuta A."/>
            <person name="Kobayashi H."/>
            <person name="Kobayashi N."/>
            <person name="Machita K."/>
            <person name="Maehara T."/>
            <person name="Masukawa M."/>
            <person name="Mizubayashi T."/>
            <person name="Mukai Y."/>
            <person name="Nagasaki H."/>
            <person name="Nagata Y."/>
            <person name="Naito S."/>
            <person name="Nakashima M."/>
            <person name="Nakama Y."/>
            <person name="Nakamichi Y."/>
            <person name="Nakamura M."/>
            <person name="Meguro A."/>
            <person name="Negishi M."/>
            <person name="Ohta I."/>
            <person name="Ohta T."/>
            <person name="Okamoto M."/>
            <person name="Ono N."/>
            <person name="Saji S."/>
            <person name="Sakaguchi M."/>
            <person name="Sakai K."/>
            <person name="Shibata M."/>
            <person name="Shimokawa T."/>
            <person name="Song J."/>
            <person name="Takazaki Y."/>
            <person name="Terasawa K."/>
            <person name="Tsugane M."/>
            <person name="Tsuji K."/>
            <person name="Ueda S."/>
            <person name="Waki K."/>
            <person name="Yamagata H."/>
            <person name="Yamamoto M."/>
            <person name="Yamamoto S."/>
            <person name="Yamane H."/>
            <person name="Yoshiki S."/>
            <person name="Yoshihara R."/>
            <person name="Yukawa K."/>
            <person name="Zhong H."/>
            <person name="Yano M."/>
            <person name="Yuan Q."/>
            <person name="Ouyang S."/>
            <person name="Liu J."/>
            <person name="Jones K.M."/>
            <person name="Gansberger K."/>
            <person name="Moffat K."/>
            <person name="Hill J."/>
            <person name="Bera J."/>
            <person name="Fadrosh D."/>
            <person name="Jin S."/>
            <person name="Johri S."/>
            <person name="Kim M."/>
            <person name="Overton L."/>
            <person name="Reardon M."/>
            <person name="Tsitrin T."/>
            <person name="Vuong H."/>
            <person name="Weaver B."/>
            <person name="Ciecko A."/>
            <person name="Tallon L."/>
            <person name="Jackson J."/>
            <person name="Pai G."/>
            <person name="Aken S.V."/>
            <person name="Utterback T."/>
            <person name="Reidmuller S."/>
            <person name="Feldblyum T."/>
            <person name="Hsiao J."/>
            <person name="Zismann V."/>
            <person name="Iobst S."/>
            <person name="de Vazeille A.R."/>
            <person name="Buell C.R."/>
            <person name="Ying K."/>
            <person name="Li Y."/>
            <person name="Lu T."/>
            <person name="Huang Y."/>
            <person name="Zhao Q."/>
            <person name="Feng Q."/>
            <person name="Zhang L."/>
            <person name="Zhu J."/>
            <person name="Weng Q."/>
            <person name="Mu J."/>
            <person name="Lu Y."/>
            <person name="Fan D."/>
            <person name="Liu Y."/>
            <person name="Guan J."/>
            <person name="Zhang Y."/>
            <person name="Yu S."/>
            <person name="Liu X."/>
            <person name="Zhang Y."/>
            <person name="Hong G."/>
            <person name="Han B."/>
            <person name="Choisne N."/>
            <person name="Demange N."/>
            <person name="Orjeda G."/>
            <person name="Samain S."/>
            <person name="Cattolico L."/>
            <person name="Pelletier E."/>
            <person name="Couloux A."/>
            <person name="Segurens B."/>
            <person name="Wincker P."/>
            <person name="D'Hont A."/>
            <person name="Scarpelli C."/>
            <person name="Weissenbach J."/>
            <person name="Salanoubat M."/>
            <person name="Quetier F."/>
            <person name="Yu Y."/>
            <person name="Kim H.R."/>
            <person name="Rambo T."/>
            <person name="Currie J."/>
            <person name="Collura K."/>
            <person name="Luo M."/>
            <person name="Yang T."/>
            <person name="Ammiraju J.S.S."/>
            <person name="Engler F."/>
            <person name="Soderlund C."/>
            <person name="Wing R.A."/>
            <person name="Palmer L.E."/>
            <person name="de la Bastide M."/>
            <person name="Spiegel L."/>
            <person name="Nascimento L."/>
            <person name="Zutavern T."/>
            <person name="O'Shaughnessy A."/>
            <person name="Dike S."/>
            <person name="Dedhia N."/>
            <person name="Preston R."/>
            <person name="Balija V."/>
            <person name="McCombie W.R."/>
            <person name="Chow T."/>
            <person name="Chen H."/>
            <person name="Chung M."/>
            <person name="Chen C."/>
            <person name="Shaw J."/>
            <person name="Wu H."/>
            <person name="Hsiao K."/>
            <person name="Chao Y."/>
            <person name="Chu M."/>
            <person name="Cheng C."/>
            <person name="Hour A."/>
            <person name="Lee P."/>
            <person name="Lin S."/>
            <person name="Lin Y."/>
            <person name="Liou J."/>
            <person name="Liu S."/>
            <person name="Hsing Y."/>
            <person name="Raghuvanshi S."/>
            <person name="Mohanty A."/>
            <person name="Bharti A.K."/>
            <person name="Gaur A."/>
            <person name="Gupta V."/>
            <person name="Kumar D."/>
            <person name="Ravi V."/>
            <person name="Vij S."/>
            <person name="Kapur A."/>
            <person name="Khurana P."/>
            <person name="Khurana P."/>
            <person name="Khurana J.P."/>
            <person name="Tyagi A.K."/>
            <person name="Gaikwad K."/>
            <person name="Singh A."/>
            <person name="Dalal V."/>
            <person name="Srivastava S."/>
            <person name="Dixit A."/>
            <person name="Pal A.K."/>
            <person name="Ghazi I.A."/>
            <person name="Yadav M."/>
            <person name="Pandit A."/>
            <person name="Bhargava A."/>
            <person name="Sureshbabu K."/>
            <person name="Batra K."/>
            <person name="Sharma T.R."/>
            <person name="Mohapatra T."/>
            <person name="Singh N.K."/>
            <person name="Messing J."/>
            <person name="Nelson A.B."/>
            <person name="Fuks G."/>
            <person name="Kavchok S."/>
            <person name="Keizer G."/>
            <person name="Linton E."/>
            <person name="Llaca V."/>
            <person name="Song R."/>
            <person name="Tanyolac B."/>
            <person name="Young S."/>
            <person name="Ho-Il K."/>
            <person name="Hahn J.H."/>
            <person name="Sangsakoo G."/>
            <person name="Vanavichit A."/>
            <person name="de Mattos Luiz.A.T."/>
            <person name="Zimmer P.D."/>
            <person name="Malone G."/>
            <person name="Dellagostin O."/>
            <person name="de Oliveira A.C."/>
            <person name="Bevan M."/>
            <person name="Bancroft I."/>
            <person name="Minx P."/>
            <person name="Cordum H."/>
            <person name="Wilson R."/>
            <person name="Cheng Z."/>
            <person name="Jin W."/>
            <person name="Jiang J."/>
            <person name="Leong S.A."/>
            <person name="Iwama H."/>
            <person name="Gojobori T."/>
            <person name="Itoh T."/>
            <person name="Niimura Y."/>
            <person name="Fujii Y."/>
            <person name="Habara T."/>
            <person name="Sakai H."/>
            <person name="Sato Y."/>
            <person name="Wilson G."/>
            <person name="Kumar K."/>
            <person name="McCouch S."/>
            <person name="Juretic N."/>
            <person name="Hoen D."/>
            <person name="Wright S."/>
            <person name="Bruskiewich R."/>
            <person name="Bureau T."/>
            <person name="Miyao A."/>
            <person name="Hirochika H."/>
            <person name="Nishikawa T."/>
            <person name="Kadowaki K."/>
            <person name="Sugiura M."/>
            <person name="Burr B."/>
            <person name="Sasaki T."/>
        </authorList>
    </citation>
    <scope>NUCLEOTIDE SEQUENCE [LARGE SCALE GENOMIC DNA]</scope>
    <source>
        <strain evidence="3">cv. Nipponbare</strain>
    </source>
</reference>
<organism evidence="2 3">
    <name type="scientific">Oryza sativa subsp. japonica</name>
    <name type="common">Rice</name>
    <dbReference type="NCBI Taxonomy" id="39947"/>
    <lineage>
        <taxon>Eukaryota</taxon>
        <taxon>Viridiplantae</taxon>
        <taxon>Streptophyta</taxon>
        <taxon>Embryophyta</taxon>
        <taxon>Tracheophyta</taxon>
        <taxon>Spermatophyta</taxon>
        <taxon>Magnoliopsida</taxon>
        <taxon>Liliopsida</taxon>
        <taxon>Poales</taxon>
        <taxon>Poaceae</taxon>
        <taxon>BOP clade</taxon>
        <taxon>Oryzoideae</taxon>
        <taxon>Oryzeae</taxon>
        <taxon>Oryzinae</taxon>
        <taxon>Oryza</taxon>
        <taxon>Oryza sativa</taxon>
    </lineage>
</organism>
<dbReference type="EMBL" id="AP014964">
    <property type="protein sequence ID" value="BAT04996.1"/>
    <property type="molecule type" value="Genomic_DNA"/>
</dbReference>
<protein>
    <submittedName>
        <fullName evidence="2">Os08g0340525 protein</fullName>
    </submittedName>
</protein>
<dbReference type="AlphaFoldDB" id="A0A0P0XEL2"/>
<feature type="compositionally biased region" description="Polar residues" evidence="1">
    <location>
        <begin position="1"/>
        <end position="14"/>
    </location>
</feature>
<evidence type="ECO:0000313" key="3">
    <source>
        <dbReference type="Proteomes" id="UP000059680"/>
    </source>
</evidence>
<dbReference type="InParanoid" id="A0A0P0XEL2"/>
<reference evidence="2 3" key="3">
    <citation type="journal article" date="2013" name="Rice">
        <title>Improvement of the Oryza sativa Nipponbare reference genome using next generation sequence and optical map data.</title>
        <authorList>
            <person name="Kawahara Y."/>
            <person name="de la Bastide M."/>
            <person name="Hamilton J.P."/>
            <person name="Kanamori H."/>
            <person name="McCombie W.R."/>
            <person name="Ouyang S."/>
            <person name="Schwartz D.C."/>
            <person name="Tanaka T."/>
            <person name="Wu J."/>
            <person name="Zhou S."/>
            <person name="Childs K.L."/>
            <person name="Davidson R.M."/>
            <person name="Lin H."/>
            <person name="Quesada-Ocampo L."/>
            <person name="Vaillancourt B."/>
            <person name="Sakai H."/>
            <person name="Lee S.S."/>
            <person name="Kim J."/>
            <person name="Numa H."/>
            <person name="Itoh T."/>
            <person name="Buell C.R."/>
            <person name="Matsumoto T."/>
        </authorList>
    </citation>
    <scope>NUCLEOTIDE SEQUENCE [LARGE SCALE GENOMIC DNA]</scope>
    <source>
        <strain evidence="3">cv. Nipponbare</strain>
    </source>
</reference>
<reference evidence="2 3" key="2">
    <citation type="journal article" date="2013" name="Plant Cell Physiol.">
        <title>Rice Annotation Project Database (RAP-DB): an integrative and interactive database for rice genomics.</title>
        <authorList>
            <person name="Sakai H."/>
            <person name="Lee S.S."/>
            <person name="Tanaka T."/>
            <person name="Numa H."/>
            <person name="Kim J."/>
            <person name="Kawahara Y."/>
            <person name="Wakimoto H."/>
            <person name="Yang C.C."/>
            <person name="Iwamoto M."/>
            <person name="Abe T."/>
            <person name="Yamada Y."/>
            <person name="Muto A."/>
            <person name="Inokuchi H."/>
            <person name="Ikemura T."/>
            <person name="Matsumoto T."/>
            <person name="Sasaki T."/>
            <person name="Itoh T."/>
        </authorList>
    </citation>
    <scope>NUCLEOTIDE SEQUENCE [LARGE SCALE GENOMIC DNA]</scope>
    <source>
        <strain evidence="3">cv. Nipponbare</strain>
    </source>
</reference>
<evidence type="ECO:0000256" key="1">
    <source>
        <dbReference type="SAM" id="MobiDB-lite"/>
    </source>
</evidence>